<accession>A0A7U2NNZ6</accession>
<name>A0A7U2NNZ6_PHANO</name>
<organism evidence="1 2">
    <name type="scientific">Phaeosphaeria nodorum (strain SN15 / ATCC MYA-4574 / FGSC 10173)</name>
    <name type="common">Glume blotch fungus</name>
    <name type="synonym">Parastagonospora nodorum</name>
    <dbReference type="NCBI Taxonomy" id="321614"/>
    <lineage>
        <taxon>Eukaryota</taxon>
        <taxon>Fungi</taxon>
        <taxon>Dikarya</taxon>
        <taxon>Ascomycota</taxon>
        <taxon>Pezizomycotina</taxon>
        <taxon>Dothideomycetes</taxon>
        <taxon>Pleosporomycetidae</taxon>
        <taxon>Pleosporales</taxon>
        <taxon>Pleosporineae</taxon>
        <taxon>Phaeosphaeriaceae</taxon>
        <taxon>Parastagonospora</taxon>
    </lineage>
</organism>
<evidence type="ECO:0000313" key="1">
    <source>
        <dbReference type="EMBL" id="QRD05295.1"/>
    </source>
</evidence>
<proteinExistence type="predicted"/>
<dbReference type="AlphaFoldDB" id="A0A7U2NNZ6"/>
<dbReference type="VEuPathDB" id="FungiDB:JI435_422220"/>
<protein>
    <submittedName>
        <fullName evidence="1">Uncharacterized protein</fullName>
    </submittedName>
</protein>
<reference evidence="2" key="1">
    <citation type="journal article" date="2021" name="BMC Genomics">
        <title>Chromosome-level genome assembly and manually-curated proteome of model necrotroph Parastagonospora nodorum Sn15 reveals a genome-wide trove of candidate effector homologs, and redundancy of virulence-related functions within an accessory chromosome.</title>
        <authorList>
            <person name="Bertazzoni S."/>
            <person name="Jones D.A.B."/>
            <person name="Phan H.T."/>
            <person name="Tan K.-C."/>
            <person name="Hane J.K."/>
        </authorList>
    </citation>
    <scope>NUCLEOTIDE SEQUENCE [LARGE SCALE GENOMIC DNA]</scope>
    <source>
        <strain evidence="2">SN15 / ATCC MYA-4574 / FGSC 10173)</strain>
    </source>
</reference>
<sequence length="46" mass="5072">MPTPCPNDMLPMSMQTPCAIPACKSVCRRHDPHHPSKCLSLLLVTL</sequence>
<evidence type="ECO:0000313" key="2">
    <source>
        <dbReference type="Proteomes" id="UP000663193"/>
    </source>
</evidence>
<keyword evidence="2" id="KW-1185">Reference proteome</keyword>
<dbReference type="Proteomes" id="UP000663193">
    <property type="component" value="Chromosome 18"/>
</dbReference>
<dbReference type="EMBL" id="CP069040">
    <property type="protein sequence ID" value="QRD05295.1"/>
    <property type="molecule type" value="Genomic_DNA"/>
</dbReference>
<gene>
    <name evidence="1" type="ORF">JI435_422220</name>
</gene>